<keyword evidence="10 15" id="KW-0798">TonB box</keyword>
<keyword evidence="20" id="KW-1185">Reference proteome</keyword>
<dbReference type="CDD" id="cd01347">
    <property type="entry name" value="ligand_gated_channel"/>
    <property type="match status" value="1"/>
</dbReference>
<proteinExistence type="inferred from homology"/>
<feature type="domain" description="TonB-dependent receptor-like beta-barrel" evidence="17">
    <location>
        <begin position="252"/>
        <end position="633"/>
    </location>
</feature>
<dbReference type="Pfam" id="PF07715">
    <property type="entry name" value="Plug"/>
    <property type="match status" value="1"/>
</dbReference>
<evidence type="ECO:0000256" key="6">
    <source>
        <dbReference type="ARBA" id="ARBA00022692"/>
    </source>
</evidence>
<dbReference type="PANTHER" id="PTHR32552:SF68">
    <property type="entry name" value="FERRICHROME OUTER MEMBRANE TRANSPORTER_PHAGE RECEPTOR"/>
    <property type="match status" value="1"/>
</dbReference>
<dbReference type="GO" id="GO:0009279">
    <property type="term" value="C:cell outer membrane"/>
    <property type="evidence" value="ECO:0007669"/>
    <property type="project" value="UniProtKB-SubCell"/>
</dbReference>
<evidence type="ECO:0000313" key="20">
    <source>
        <dbReference type="Proteomes" id="UP000016368"/>
    </source>
</evidence>
<keyword evidence="9" id="KW-0406">Ion transport</keyword>
<dbReference type="PANTHER" id="PTHR32552">
    <property type="entry name" value="FERRICHROME IRON RECEPTOR-RELATED"/>
    <property type="match status" value="1"/>
</dbReference>
<dbReference type="AlphaFoldDB" id="F3KUA2"/>
<dbReference type="Proteomes" id="UP000016368">
    <property type="component" value="Unassembled WGS sequence"/>
</dbReference>
<keyword evidence="4 14" id="KW-1134">Transmembrane beta strand</keyword>
<dbReference type="Gene3D" id="2.170.130.10">
    <property type="entry name" value="TonB-dependent receptor, plug domain"/>
    <property type="match status" value="1"/>
</dbReference>
<evidence type="ECO:0000256" key="14">
    <source>
        <dbReference type="PROSITE-ProRule" id="PRU01360"/>
    </source>
</evidence>
<sequence>MAIAILACLISDAASAQPSTPQSTALTLGEIVVSAPGGALETEQVPTSVNVLPQERIEGQPVANNWQLFEMVPGVMLTQFNQGTTSGKFSMRGFNGEGEINAVKLLIDGVPSNSNDGNMPYIDLAPSLDIESIELVRGTNDPRYGLHNIAGNANIVTRMGGDYRRVRATVGSFNTQEVQAAIGVDSGALTQNLAIIGRQSDGHREHSDSDALGFSGKWFLHSEDGQGQIGLIARHHRANAEEAGYLTKAQAKNDPDQSPSYNATDEDERRMTQLALQAERQISERLQLKGQVYSNQIYDHRYVRFSASASQQERLVDEDHVGLSATATYALGQTALGEVQLSGGVDTERQDNRSERYNTVAQVRTSQTRDQQFDFNTVGAFAQASVKPTPQLTLTPALRVDRISGDYTNQLTGARYDMNDYGLIPQPKFGAVYVYSEPLIFYGNVGRSFQVGVGTGSYKVNQSRDLEPSINDGWETGVKFRPLSSMNGRFAVWRQVASNEAVRKLNDPSNASENIGSTRREGVDLELNARPNRDLGLWFSLTAQRAEIVRAASNASNTEGKELDHVPHLISGLGVDHQVTPALSWSAWVNSQSDYYIEKTNSTPKYGGYTLLNASVSYQFSPKVALEVQGRNLTDRYYEYVWHDGTQSLHAPGAPRSVYALLNVSL</sequence>
<feature type="chain" id="PRO_5003302774" evidence="16">
    <location>
        <begin position="17"/>
        <end position="666"/>
    </location>
</feature>
<reference evidence="19 20" key="1">
    <citation type="journal article" date="2011" name="EMBO J.">
        <title>Structural diversity of bacterial flagellar motors.</title>
        <authorList>
            <person name="Chen S."/>
            <person name="Beeby M."/>
            <person name="Murphy G.E."/>
            <person name="Leadbetter J.R."/>
            <person name="Hendrixson D.R."/>
            <person name="Briegel A."/>
            <person name="Li Z."/>
            <person name="Shi J."/>
            <person name="Tocheva E.I."/>
            <person name="Muller A."/>
            <person name="Dobro M.J."/>
            <person name="Jensen G.J."/>
        </authorList>
    </citation>
    <scope>NUCLEOTIDE SEQUENCE [LARGE SCALE GENOMIC DNA]</scope>
    <source>
        <strain evidence="19 20">ATCC 19624</strain>
    </source>
</reference>
<evidence type="ECO:0000256" key="13">
    <source>
        <dbReference type="ARBA" id="ARBA00023237"/>
    </source>
</evidence>
<comment type="similarity">
    <text evidence="2 14 15">Belongs to the TonB-dependent receptor family.</text>
</comment>
<evidence type="ECO:0000313" key="19">
    <source>
        <dbReference type="EMBL" id="EGI76652.1"/>
    </source>
</evidence>
<dbReference type="InterPro" id="IPR000531">
    <property type="entry name" value="Beta-barrel_TonB"/>
</dbReference>
<keyword evidence="3 14" id="KW-0813">Transport</keyword>
<evidence type="ECO:0000259" key="18">
    <source>
        <dbReference type="Pfam" id="PF07715"/>
    </source>
</evidence>
<dbReference type="InterPro" id="IPR039426">
    <property type="entry name" value="TonB-dep_rcpt-like"/>
</dbReference>
<evidence type="ECO:0000256" key="8">
    <source>
        <dbReference type="ARBA" id="ARBA00023004"/>
    </source>
</evidence>
<evidence type="ECO:0000256" key="5">
    <source>
        <dbReference type="ARBA" id="ARBA00022496"/>
    </source>
</evidence>
<keyword evidence="8" id="KW-0408">Iron</keyword>
<keyword evidence="7 16" id="KW-0732">Signal</keyword>
<evidence type="ECO:0000256" key="15">
    <source>
        <dbReference type="RuleBase" id="RU003357"/>
    </source>
</evidence>
<dbReference type="GO" id="GO:0015344">
    <property type="term" value="F:siderophore uptake transmembrane transporter activity"/>
    <property type="evidence" value="ECO:0007669"/>
    <property type="project" value="TreeGrafter"/>
</dbReference>
<dbReference type="SUPFAM" id="SSF56935">
    <property type="entry name" value="Porins"/>
    <property type="match status" value="1"/>
</dbReference>
<organism evidence="19 20">
    <name type="scientific">Hylemonella gracilis ATCC 19624</name>
    <dbReference type="NCBI Taxonomy" id="887062"/>
    <lineage>
        <taxon>Bacteria</taxon>
        <taxon>Pseudomonadati</taxon>
        <taxon>Pseudomonadota</taxon>
        <taxon>Betaproteobacteria</taxon>
        <taxon>Burkholderiales</taxon>
        <taxon>Comamonadaceae</taxon>
        <taxon>Hylemonella</taxon>
    </lineage>
</organism>
<protein>
    <submittedName>
        <fullName evidence="19">TonB-dependent receptor, putative</fullName>
    </submittedName>
</protein>
<dbReference type="eggNOG" id="COG4772">
    <property type="taxonomic scope" value="Bacteria"/>
</dbReference>
<evidence type="ECO:0000256" key="7">
    <source>
        <dbReference type="ARBA" id="ARBA00022729"/>
    </source>
</evidence>
<dbReference type="STRING" id="887062.HGR_10170"/>
<keyword evidence="12 19" id="KW-0675">Receptor</keyword>
<evidence type="ECO:0000256" key="2">
    <source>
        <dbReference type="ARBA" id="ARBA00009810"/>
    </source>
</evidence>
<keyword evidence="13 14" id="KW-0998">Cell outer membrane</keyword>
<accession>F3KUA2</accession>
<evidence type="ECO:0000256" key="3">
    <source>
        <dbReference type="ARBA" id="ARBA00022448"/>
    </source>
</evidence>
<gene>
    <name evidence="19" type="ORF">HGR_10170</name>
</gene>
<evidence type="ECO:0000259" key="17">
    <source>
        <dbReference type="Pfam" id="PF00593"/>
    </source>
</evidence>
<keyword evidence="6 14" id="KW-0812">Transmembrane</keyword>
<keyword evidence="11 14" id="KW-0472">Membrane</keyword>
<dbReference type="PROSITE" id="PS52016">
    <property type="entry name" value="TONB_DEPENDENT_REC_3"/>
    <property type="match status" value="1"/>
</dbReference>
<dbReference type="InterPro" id="IPR036942">
    <property type="entry name" value="Beta-barrel_TonB_sf"/>
</dbReference>
<evidence type="ECO:0000256" key="1">
    <source>
        <dbReference type="ARBA" id="ARBA00004571"/>
    </source>
</evidence>
<keyword evidence="5" id="KW-0410">Iron transport</keyword>
<dbReference type="InterPro" id="IPR037066">
    <property type="entry name" value="Plug_dom_sf"/>
</dbReference>
<evidence type="ECO:0000256" key="12">
    <source>
        <dbReference type="ARBA" id="ARBA00023170"/>
    </source>
</evidence>
<evidence type="ECO:0000256" key="16">
    <source>
        <dbReference type="SAM" id="SignalP"/>
    </source>
</evidence>
<dbReference type="InterPro" id="IPR012910">
    <property type="entry name" value="Plug_dom"/>
</dbReference>
<dbReference type="EMBL" id="AEGR01000060">
    <property type="protein sequence ID" value="EGI76652.1"/>
    <property type="molecule type" value="Genomic_DNA"/>
</dbReference>
<comment type="caution">
    <text evidence="19">The sequence shown here is derived from an EMBL/GenBank/DDBJ whole genome shotgun (WGS) entry which is preliminary data.</text>
</comment>
<evidence type="ECO:0000256" key="10">
    <source>
        <dbReference type="ARBA" id="ARBA00023077"/>
    </source>
</evidence>
<comment type="subcellular location">
    <subcellularLocation>
        <location evidence="1 14">Cell outer membrane</location>
        <topology evidence="1 14">Multi-pass membrane protein</topology>
    </subcellularLocation>
</comment>
<evidence type="ECO:0000256" key="11">
    <source>
        <dbReference type="ARBA" id="ARBA00023136"/>
    </source>
</evidence>
<evidence type="ECO:0000256" key="4">
    <source>
        <dbReference type="ARBA" id="ARBA00022452"/>
    </source>
</evidence>
<feature type="domain" description="TonB-dependent receptor plug" evidence="18">
    <location>
        <begin position="43"/>
        <end position="151"/>
    </location>
</feature>
<dbReference type="Gene3D" id="2.40.170.20">
    <property type="entry name" value="TonB-dependent receptor, beta-barrel domain"/>
    <property type="match status" value="1"/>
</dbReference>
<dbReference type="Pfam" id="PF00593">
    <property type="entry name" value="TonB_dep_Rec_b-barrel"/>
    <property type="match status" value="1"/>
</dbReference>
<name>F3KUA2_9BURK</name>
<evidence type="ECO:0000256" key="9">
    <source>
        <dbReference type="ARBA" id="ARBA00023065"/>
    </source>
</evidence>
<feature type="signal peptide" evidence="16">
    <location>
        <begin position="1"/>
        <end position="16"/>
    </location>
</feature>